<feature type="domain" description="THIF-type NAD/FAD binding fold" evidence="1">
    <location>
        <begin position="209"/>
        <end position="456"/>
    </location>
</feature>
<dbReference type="InterPro" id="IPR035985">
    <property type="entry name" value="Ubiquitin-activating_enz"/>
</dbReference>
<dbReference type="Proteomes" id="UP001595685">
    <property type="component" value="Unassembled WGS sequence"/>
</dbReference>
<protein>
    <submittedName>
        <fullName evidence="2">ThiF family adenylyltransferase</fullName>
    </submittedName>
</protein>
<gene>
    <name evidence="2" type="ORF">ACFOLH_12605</name>
</gene>
<proteinExistence type="predicted"/>
<comment type="caution">
    <text evidence="2">The sequence shown here is derived from an EMBL/GenBank/DDBJ whole genome shotgun (WGS) entry which is preliminary data.</text>
</comment>
<accession>A0ABV7WI52</accession>
<name>A0ABV7WI52_9MICO</name>
<evidence type="ECO:0000313" key="2">
    <source>
        <dbReference type="EMBL" id="MFC3689185.1"/>
    </source>
</evidence>
<dbReference type="Gene3D" id="3.40.50.720">
    <property type="entry name" value="NAD(P)-binding Rossmann-like Domain"/>
    <property type="match status" value="1"/>
</dbReference>
<dbReference type="RefSeq" id="WP_340288352.1">
    <property type="nucleotide sequence ID" value="NZ_JBBEOI010000002.1"/>
</dbReference>
<evidence type="ECO:0000313" key="3">
    <source>
        <dbReference type="Proteomes" id="UP001595685"/>
    </source>
</evidence>
<dbReference type="InterPro" id="IPR000594">
    <property type="entry name" value="ThiF_NAD_FAD-bd"/>
</dbReference>
<dbReference type="SUPFAM" id="SSF69572">
    <property type="entry name" value="Activating enzymes of the ubiquitin-like proteins"/>
    <property type="match status" value="1"/>
</dbReference>
<evidence type="ECO:0000259" key="1">
    <source>
        <dbReference type="Pfam" id="PF00899"/>
    </source>
</evidence>
<sequence length="497" mass="52411">MDEERAPASRPIHVVIDVDPDLAGQAGLQHLLWLLVALLTRSTRELIANVRLETIDAPLLPGIDPSSPDGGHSLVAALKAAADAFGVEAAPVMNDWDAVERPDLVLQIGGTVAVRSASNVLHVSAAGWAGAVTAQPDGDLPLDLNSRNPFGPYVAACLAAGQAYMYARVRGHELSTAALDAWSLEQDPSNLPRDAVAYRGEPAVHLDHVLAGVGAVGSALLQTLWAYQPAAGTVRAADADPQGVDDTNLNRCLPFHRSDLGQPKAHVAARRLSGHHGLVVEPLHDVAETLVGPRTNLVSAVDTPEARAALQDKYPASAVQASTAGLRLEMLRVDPNHGTACLRCFNPPHERTPDSEIWAQVAEMDDDAIAAHAAAVGTDPHQVRHWGRTGGCGQVGDALLARLRPSDGGAAQFSVGFMSVLAGTLLAAQVIKDAVRRDGEPRDAAYAVPLNGPTARFVTNCLDSAHAPAGARRYARDKTCPACEGVRRDVWAQRYTG</sequence>
<keyword evidence="3" id="KW-1185">Reference proteome</keyword>
<dbReference type="Pfam" id="PF00899">
    <property type="entry name" value="ThiF"/>
    <property type="match status" value="1"/>
</dbReference>
<dbReference type="GO" id="GO:0016779">
    <property type="term" value="F:nucleotidyltransferase activity"/>
    <property type="evidence" value="ECO:0007669"/>
    <property type="project" value="UniProtKB-KW"/>
</dbReference>
<keyword evidence="2" id="KW-0808">Transferase</keyword>
<keyword evidence="2" id="KW-0548">Nucleotidyltransferase</keyword>
<dbReference type="EMBL" id="JBHRWW010000008">
    <property type="protein sequence ID" value="MFC3689185.1"/>
    <property type="molecule type" value="Genomic_DNA"/>
</dbReference>
<organism evidence="2 3">
    <name type="scientific">Aquipuribacter hungaricus</name>
    <dbReference type="NCBI Taxonomy" id="545624"/>
    <lineage>
        <taxon>Bacteria</taxon>
        <taxon>Bacillati</taxon>
        <taxon>Actinomycetota</taxon>
        <taxon>Actinomycetes</taxon>
        <taxon>Micrococcales</taxon>
        <taxon>Intrasporangiaceae</taxon>
        <taxon>Aquipuribacter</taxon>
    </lineage>
</organism>
<reference evidence="3" key="1">
    <citation type="journal article" date="2019" name="Int. J. Syst. Evol. Microbiol.">
        <title>The Global Catalogue of Microorganisms (GCM) 10K type strain sequencing project: providing services to taxonomists for standard genome sequencing and annotation.</title>
        <authorList>
            <consortium name="The Broad Institute Genomics Platform"/>
            <consortium name="The Broad Institute Genome Sequencing Center for Infectious Disease"/>
            <person name="Wu L."/>
            <person name="Ma J."/>
        </authorList>
    </citation>
    <scope>NUCLEOTIDE SEQUENCE [LARGE SCALE GENOMIC DNA]</scope>
    <source>
        <strain evidence="3">NCAIM B.02333</strain>
    </source>
</reference>